<name>A0A1E3QKI7_9ASCO</name>
<gene>
    <name evidence="2" type="ORF">BABINDRAFT_163142</name>
</gene>
<protein>
    <recommendedName>
        <fullName evidence="1">AB hydrolase-1 domain-containing protein</fullName>
    </recommendedName>
</protein>
<proteinExistence type="predicted"/>
<reference evidence="3" key="1">
    <citation type="submission" date="2016-05" db="EMBL/GenBank/DDBJ databases">
        <title>Comparative genomics of biotechnologically important yeasts.</title>
        <authorList>
            <consortium name="DOE Joint Genome Institute"/>
            <person name="Riley R."/>
            <person name="Haridas S."/>
            <person name="Wolfe K.H."/>
            <person name="Lopes M.R."/>
            <person name="Hittinger C.T."/>
            <person name="Goker M."/>
            <person name="Salamov A."/>
            <person name="Wisecaver J."/>
            <person name="Long T.M."/>
            <person name="Aerts A.L."/>
            <person name="Barry K."/>
            <person name="Choi C."/>
            <person name="Clum A."/>
            <person name="Coughlan A.Y."/>
            <person name="Deshpande S."/>
            <person name="Douglass A.P."/>
            <person name="Hanson S.J."/>
            <person name="Klenk H.-P."/>
            <person name="Labutti K."/>
            <person name="Lapidus A."/>
            <person name="Lindquist E."/>
            <person name="Lipzen A."/>
            <person name="Meier-Kolthoff J.P."/>
            <person name="Ohm R.A."/>
            <person name="Otillar R.P."/>
            <person name="Pangilinan J."/>
            <person name="Peng Y."/>
            <person name="Rokas A."/>
            <person name="Rosa C.A."/>
            <person name="Scheuner C."/>
            <person name="Sibirny A.A."/>
            <person name="Slot J.C."/>
            <person name="Stielow J.B."/>
            <person name="Sun H."/>
            <person name="Kurtzman C.P."/>
            <person name="Blackwell M."/>
            <person name="Grigoriev I.V."/>
            <person name="Jeffries T.W."/>
        </authorList>
    </citation>
    <scope>NUCLEOTIDE SEQUENCE [LARGE SCALE GENOMIC DNA]</scope>
    <source>
        <strain evidence="3">NRRL Y-12698</strain>
    </source>
</reference>
<dbReference type="PANTHER" id="PTHR43798:SF5">
    <property type="entry name" value="MONOACYLGLYCEROL LIPASE ABHD6"/>
    <property type="match status" value="1"/>
</dbReference>
<evidence type="ECO:0000313" key="3">
    <source>
        <dbReference type="Proteomes" id="UP000094336"/>
    </source>
</evidence>
<dbReference type="EMBL" id="KV454437">
    <property type="protein sequence ID" value="ODQ78128.1"/>
    <property type="molecule type" value="Genomic_DNA"/>
</dbReference>
<sequence length="276" mass="29958">MTVIVKSSILAAKKLNYTMFASATANTLTPVVFIHGLGSSQNFYHHIASKLTSETGRSCLLFDNEGAARSPLTEAKLDVAGMASNALGLLRELAIEQCILVGHSMGGMLVNYLLAHEPALFRGAVLVGPVHPTKTVGGIFGARIASVLEANSMFTMANTVPFKALGNRATSLHRSFVRELLLAQPIEGYAANCRVIQHAGENLEEKFVEWYKCIKHPVLILQGEQDLSAPWANCVEIIAQNVENVAVTKMPRIGHWHCIEACDEVYTAISAFVQKL</sequence>
<accession>A0A1E3QKI7</accession>
<dbReference type="GO" id="GO:0047372">
    <property type="term" value="F:monoacylglycerol lipase activity"/>
    <property type="evidence" value="ECO:0007669"/>
    <property type="project" value="TreeGrafter"/>
</dbReference>
<evidence type="ECO:0000313" key="2">
    <source>
        <dbReference type="EMBL" id="ODQ78128.1"/>
    </source>
</evidence>
<dbReference type="RefSeq" id="XP_018983456.1">
    <property type="nucleotide sequence ID" value="XM_019129739.1"/>
</dbReference>
<dbReference type="Proteomes" id="UP000094336">
    <property type="component" value="Unassembled WGS sequence"/>
</dbReference>
<dbReference type="GeneID" id="30147592"/>
<dbReference type="STRING" id="984486.A0A1E3QKI7"/>
<dbReference type="OrthoDB" id="408373at2759"/>
<evidence type="ECO:0000259" key="1">
    <source>
        <dbReference type="Pfam" id="PF00561"/>
    </source>
</evidence>
<dbReference type="Pfam" id="PF00561">
    <property type="entry name" value="Abhydrolase_1"/>
    <property type="match status" value="1"/>
</dbReference>
<dbReference type="InterPro" id="IPR029058">
    <property type="entry name" value="AB_hydrolase_fold"/>
</dbReference>
<dbReference type="Gene3D" id="3.40.50.1820">
    <property type="entry name" value="alpha/beta hydrolase"/>
    <property type="match status" value="1"/>
</dbReference>
<keyword evidence="3" id="KW-1185">Reference proteome</keyword>
<dbReference type="InterPro" id="IPR050266">
    <property type="entry name" value="AB_hydrolase_sf"/>
</dbReference>
<organism evidence="2 3">
    <name type="scientific">Babjeviella inositovora NRRL Y-12698</name>
    <dbReference type="NCBI Taxonomy" id="984486"/>
    <lineage>
        <taxon>Eukaryota</taxon>
        <taxon>Fungi</taxon>
        <taxon>Dikarya</taxon>
        <taxon>Ascomycota</taxon>
        <taxon>Saccharomycotina</taxon>
        <taxon>Pichiomycetes</taxon>
        <taxon>Serinales incertae sedis</taxon>
        <taxon>Babjeviella</taxon>
    </lineage>
</organism>
<feature type="domain" description="AB hydrolase-1" evidence="1">
    <location>
        <begin position="30"/>
        <end position="260"/>
    </location>
</feature>
<dbReference type="GO" id="GO:0046464">
    <property type="term" value="P:acylglycerol catabolic process"/>
    <property type="evidence" value="ECO:0007669"/>
    <property type="project" value="TreeGrafter"/>
</dbReference>
<dbReference type="InterPro" id="IPR000073">
    <property type="entry name" value="AB_hydrolase_1"/>
</dbReference>
<dbReference type="SUPFAM" id="SSF53474">
    <property type="entry name" value="alpha/beta-Hydrolases"/>
    <property type="match status" value="1"/>
</dbReference>
<dbReference type="GO" id="GO:0016020">
    <property type="term" value="C:membrane"/>
    <property type="evidence" value="ECO:0007669"/>
    <property type="project" value="TreeGrafter"/>
</dbReference>
<dbReference type="PANTHER" id="PTHR43798">
    <property type="entry name" value="MONOACYLGLYCEROL LIPASE"/>
    <property type="match status" value="1"/>
</dbReference>
<dbReference type="AlphaFoldDB" id="A0A1E3QKI7"/>